<dbReference type="Pfam" id="PF17770">
    <property type="entry name" value="RNase_J_C"/>
    <property type="match status" value="1"/>
</dbReference>
<dbReference type="EC" id="3.1.-.-" evidence="9"/>
<dbReference type="SMART" id="SM00849">
    <property type="entry name" value="Lactamase_B"/>
    <property type="match status" value="1"/>
</dbReference>
<dbReference type="InterPro" id="IPR041636">
    <property type="entry name" value="RNase_J_C"/>
</dbReference>
<keyword evidence="6" id="KW-0862">Zinc</keyword>
<comment type="similarity">
    <text evidence="9">Belongs to the metallo-beta-lactamase superfamily. RNA-metabolizing metallo-beta-lactamase-like family. Bacterial RNase J subfamily.</text>
</comment>
<evidence type="ECO:0000256" key="4">
    <source>
        <dbReference type="ARBA" id="ARBA00022759"/>
    </source>
</evidence>
<comment type="caution">
    <text evidence="11">The sequence shown here is derived from an EMBL/GenBank/DDBJ whole genome shotgun (WGS) entry which is preliminary data.</text>
</comment>
<dbReference type="InterPro" id="IPR042173">
    <property type="entry name" value="RNase_J_2"/>
</dbReference>
<feature type="binding site" evidence="9">
    <location>
        <begin position="377"/>
        <end position="381"/>
    </location>
    <ligand>
        <name>substrate</name>
    </ligand>
</feature>
<keyword evidence="7 9" id="KW-0269">Exonuclease</keyword>
<dbReference type="InterPro" id="IPR055132">
    <property type="entry name" value="RNase_J_b_CASP"/>
</dbReference>
<organism evidence="11 12">
    <name type="scientific">Pseudoclavibacter albus</name>
    <dbReference type="NCBI Taxonomy" id="272241"/>
    <lineage>
        <taxon>Bacteria</taxon>
        <taxon>Bacillati</taxon>
        <taxon>Actinomycetota</taxon>
        <taxon>Actinomycetes</taxon>
        <taxon>Micrococcales</taxon>
        <taxon>Microbacteriaceae</taxon>
        <taxon>Pseudoclavibacter</taxon>
    </lineage>
</organism>
<keyword evidence="1 9" id="KW-0963">Cytoplasm</keyword>
<evidence type="ECO:0000256" key="7">
    <source>
        <dbReference type="ARBA" id="ARBA00022839"/>
    </source>
</evidence>
<evidence type="ECO:0000256" key="3">
    <source>
        <dbReference type="ARBA" id="ARBA00022723"/>
    </source>
</evidence>
<name>A0ABT2HVW8_9MICO</name>
<dbReference type="PIRSF" id="PIRSF004803">
    <property type="entry name" value="RnjA"/>
    <property type="match status" value="1"/>
</dbReference>
<evidence type="ECO:0000259" key="10">
    <source>
        <dbReference type="SMART" id="SM00849"/>
    </source>
</evidence>
<dbReference type="InterPro" id="IPR001279">
    <property type="entry name" value="Metallo-B-lactamas"/>
</dbReference>
<dbReference type="InterPro" id="IPR030854">
    <property type="entry name" value="RNase_J_bac"/>
</dbReference>
<keyword evidence="9" id="KW-0698">rRNA processing</keyword>
<dbReference type="Pfam" id="PF22505">
    <property type="entry name" value="RNase_J_b_CASP"/>
    <property type="match status" value="1"/>
</dbReference>
<dbReference type="Proteomes" id="UP001525379">
    <property type="component" value="Unassembled WGS sequence"/>
</dbReference>
<dbReference type="Pfam" id="PF00753">
    <property type="entry name" value="Lactamase_B"/>
    <property type="match status" value="1"/>
</dbReference>
<dbReference type="InterPro" id="IPR036866">
    <property type="entry name" value="RibonucZ/Hydroxyglut_hydro"/>
</dbReference>
<dbReference type="CDD" id="cd07714">
    <property type="entry name" value="RNaseJ_MBL-fold"/>
    <property type="match status" value="1"/>
</dbReference>
<evidence type="ECO:0000313" key="12">
    <source>
        <dbReference type="Proteomes" id="UP001525379"/>
    </source>
</evidence>
<accession>A0ABT2HVW8</accession>
<dbReference type="Pfam" id="PF07521">
    <property type="entry name" value="RMMBL"/>
    <property type="match status" value="1"/>
</dbReference>
<evidence type="ECO:0000256" key="2">
    <source>
        <dbReference type="ARBA" id="ARBA00022722"/>
    </source>
</evidence>
<gene>
    <name evidence="9" type="primary">rnj</name>
    <name evidence="11" type="ORF">M3D15_03775</name>
</gene>
<dbReference type="PANTHER" id="PTHR43694:SF1">
    <property type="entry name" value="RIBONUCLEASE J"/>
    <property type="match status" value="1"/>
</dbReference>
<keyword evidence="3" id="KW-0479">Metal-binding</keyword>
<dbReference type="PANTHER" id="PTHR43694">
    <property type="entry name" value="RIBONUCLEASE J"/>
    <property type="match status" value="1"/>
</dbReference>
<evidence type="ECO:0000256" key="8">
    <source>
        <dbReference type="ARBA" id="ARBA00022884"/>
    </source>
</evidence>
<evidence type="ECO:0000313" key="11">
    <source>
        <dbReference type="EMBL" id="MCT2042456.1"/>
    </source>
</evidence>
<dbReference type="SUPFAM" id="SSF56281">
    <property type="entry name" value="Metallo-hydrolase/oxidoreductase"/>
    <property type="match status" value="1"/>
</dbReference>
<evidence type="ECO:0000256" key="1">
    <source>
        <dbReference type="ARBA" id="ARBA00022490"/>
    </source>
</evidence>
<keyword evidence="12" id="KW-1185">Reference proteome</keyword>
<proteinExistence type="inferred from homology"/>
<comment type="function">
    <text evidence="9">An RNase that has 5'-3' exonuclease and possibly endonuclease activity. Involved in maturation of rRNA and in some organisms also mRNA maturation and/or decay.</text>
</comment>
<sequence>MTGTAAETEPHPIALPKLKEGVLRIIPHGGLGEVGRNMTSFEIDGKILIIDCGVLFPESTQPGVDLILPDIESLGDRLDDVVGIFLTHGHEDHIGGVPYLLKQNPDIPLIGSQLTLALVEAKLKEHRIKPYTLTVREGDVEELGPFRCEFMSISHSIPDSLGIHVTTKAGTFVHTADLKVDPSPLDGRLTDLVTLGRLGAEGIDMWLCDSTNAEIPGFSGSERIVGPAIHEAIRTARKRVVVSSFASHIHRVQHVVDAAVANNRKVAFVGRSMTRNMGIALDLGYLNAPEGTIVDYKKALGLPDDRVVFVCTGSQGETLAVLNRIAQGDHAIQIGRGDTVILASSLVPGNEVSVSNMINNLMKAGAEVIHKGNALVHVSGHGFAGEILQCYNVIKPKYAMPVHGEYRHLVANGKIAQLSGVPADHVVMVENGGVIEMENGVPRKAGEVPVGFVYVDGKTVGEVTEDDLHDRRVLAEEGFISVYAAVDTKARRIVAGPELHARAFAPDDSVLEPLVPQVRRALEEALEDGVEDKYRLSQTVRRVVGRWAGTKQRRRPMIVPIVVLAEEYEEIRATEARADD</sequence>
<keyword evidence="8 9" id="KW-0694">RNA-binding</keyword>
<dbReference type="EMBL" id="JALXSQ010000009">
    <property type="protein sequence ID" value="MCT2042456.1"/>
    <property type="molecule type" value="Genomic_DNA"/>
</dbReference>
<dbReference type="Gene3D" id="3.60.15.10">
    <property type="entry name" value="Ribonuclease Z/Hydroxyacylglutathione hydrolase-like"/>
    <property type="match status" value="1"/>
</dbReference>
<keyword evidence="5 9" id="KW-0378">Hydrolase</keyword>
<keyword evidence="4 9" id="KW-0255">Endonuclease</keyword>
<dbReference type="RefSeq" id="WP_260103969.1">
    <property type="nucleotide sequence ID" value="NZ_JALXSQ010000009.1"/>
</dbReference>
<evidence type="ECO:0000256" key="5">
    <source>
        <dbReference type="ARBA" id="ARBA00022801"/>
    </source>
</evidence>
<dbReference type="InterPro" id="IPR004613">
    <property type="entry name" value="RNase_J"/>
</dbReference>
<protein>
    <recommendedName>
        <fullName evidence="9">Ribonuclease J</fullName>
        <shortName evidence="9">RNase J</shortName>
        <ecNumber evidence="9">3.1.-.-</ecNumber>
    </recommendedName>
</protein>
<dbReference type="NCBIfam" id="TIGR00649">
    <property type="entry name" value="MG423"/>
    <property type="match status" value="1"/>
</dbReference>
<dbReference type="HAMAP" id="MF_01491">
    <property type="entry name" value="RNase_J_bact"/>
    <property type="match status" value="1"/>
</dbReference>
<dbReference type="Gene3D" id="3.10.20.580">
    <property type="match status" value="1"/>
</dbReference>
<dbReference type="InterPro" id="IPR011108">
    <property type="entry name" value="RMMBL"/>
</dbReference>
<evidence type="ECO:0000256" key="6">
    <source>
        <dbReference type="ARBA" id="ARBA00022833"/>
    </source>
</evidence>
<comment type="subunit">
    <text evidence="9">Homodimer, may be a subunit of the RNA degradosome.</text>
</comment>
<reference evidence="11 12" key="1">
    <citation type="submission" date="2022-04" db="EMBL/GenBank/DDBJ databases">
        <title>Human microbiome associated bacterial genomes.</title>
        <authorList>
            <person name="Sandstrom S."/>
            <person name="Salamzade R."/>
            <person name="Kalan L.R."/>
        </authorList>
    </citation>
    <scope>NUCLEOTIDE SEQUENCE [LARGE SCALE GENOMIC DNA]</scope>
    <source>
        <strain evidence="12">p3-SID1799</strain>
    </source>
</reference>
<feature type="domain" description="Metallo-beta-lactamase" evidence="10">
    <location>
        <begin position="35"/>
        <end position="229"/>
    </location>
</feature>
<dbReference type="Gene3D" id="3.40.50.10710">
    <property type="entry name" value="Metallo-hydrolase/oxidoreductase"/>
    <property type="match status" value="1"/>
</dbReference>
<comment type="subcellular location">
    <subcellularLocation>
        <location evidence="9">Cytoplasm</location>
    </subcellularLocation>
</comment>
<evidence type="ECO:0000256" key="9">
    <source>
        <dbReference type="HAMAP-Rule" id="MF_01491"/>
    </source>
</evidence>
<keyword evidence="2 9" id="KW-0540">Nuclease</keyword>